<dbReference type="RefSeq" id="WP_091506144.1">
    <property type="nucleotide sequence ID" value="NZ_FOLE01000001.1"/>
</dbReference>
<dbReference type="EMBL" id="FOLE01000001">
    <property type="protein sequence ID" value="SFB75693.1"/>
    <property type="molecule type" value="Genomic_DNA"/>
</dbReference>
<proteinExistence type="predicted"/>
<evidence type="ECO:0008006" key="4">
    <source>
        <dbReference type="Google" id="ProtNLM"/>
    </source>
</evidence>
<feature type="chain" id="PRO_5011503796" description="Outer membrane protein beta-barrel domain-containing protein" evidence="1">
    <location>
        <begin position="22"/>
        <end position="207"/>
    </location>
</feature>
<evidence type="ECO:0000256" key="1">
    <source>
        <dbReference type="SAM" id="SignalP"/>
    </source>
</evidence>
<dbReference type="AlphaFoldDB" id="A0A1I1DT05"/>
<organism evidence="2 3">
    <name type="scientific">Flexibacter flexilis DSM 6793</name>
    <dbReference type="NCBI Taxonomy" id="927664"/>
    <lineage>
        <taxon>Bacteria</taxon>
        <taxon>Pseudomonadati</taxon>
        <taxon>Bacteroidota</taxon>
        <taxon>Cytophagia</taxon>
        <taxon>Cytophagales</taxon>
        <taxon>Flexibacteraceae</taxon>
        <taxon>Flexibacter</taxon>
    </lineage>
</organism>
<dbReference type="Proteomes" id="UP000199514">
    <property type="component" value="Unassembled WGS sequence"/>
</dbReference>
<accession>A0A1I1DT05</accession>
<keyword evidence="1" id="KW-0732">Signal</keyword>
<evidence type="ECO:0000313" key="2">
    <source>
        <dbReference type="EMBL" id="SFB75693.1"/>
    </source>
</evidence>
<keyword evidence="3" id="KW-1185">Reference proteome</keyword>
<sequence>MKKTFKFLILCILLLPNALWATILPSDSVQIKGNTELPHKHVLLTGQFAGSIGFWSLGTGITNRAHTIHHELLYGALPEAYGGPMSKLTYKATYLPFRVKLNNRVTWRPLNVTGFAAYHIGKKFTLLHSFKKYEKGYYPWSPALRFHVGFSTAFDVKQRSGRDLTFYLETNTNDLYVSTLFDNVGYMSFTDIWFLGVGVKMQLLHIR</sequence>
<feature type="signal peptide" evidence="1">
    <location>
        <begin position="1"/>
        <end position="21"/>
    </location>
</feature>
<name>A0A1I1DT05_9BACT</name>
<gene>
    <name evidence="2" type="ORF">SAMN05421780_101304</name>
</gene>
<dbReference type="OrthoDB" id="5381546at2"/>
<reference evidence="2 3" key="1">
    <citation type="submission" date="2016-10" db="EMBL/GenBank/DDBJ databases">
        <authorList>
            <person name="de Groot N.N."/>
        </authorList>
    </citation>
    <scope>NUCLEOTIDE SEQUENCE [LARGE SCALE GENOMIC DNA]</scope>
    <source>
        <strain evidence="2 3">DSM 6793</strain>
    </source>
</reference>
<protein>
    <recommendedName>
        <fullName evidence="4">Outer membrane protein beta-barrel domain-containing protein</fullName>
    </recommendedName>
</protein>
<evidence type="ECO:0000313" key="3">
    <source>
        <dbReference type="Proteomes" id="UP000199514"/>
    </source>
</evidence>